<dbReference type="InterPro" id="IPR002347">
    <property type="entry name" value="SDR_fam"/>
</dbReference>
<accession>A0A835XLL1</accession>
<dbReference type="AlphaFoldDB" id="A0A835XLL1"/>
<dbReference type="InterPro" id="IPR020904">
    <property type="entry name" value="Sc_DH/Rdtase_CS"/>
</dbReference>
<dbReference type="EMBL" id="JAEHOE010000149">
    <property type="protein sequence ID" value="KAG2484491.1"/>
    <property type="molecule type" value="Genomic_DNA"/>
</dbReference>
<name>A0A835XLL1_9CHLO</name>
<comment type="caution">
    <text evidence="5">The sequence shown here is derived from an EMBL/GenBank/DDBJ whole genome shotgun (WGS) entry which is preliminary data.</text>
</comment>
<dbReference type="GO" id="GO:0005783">
    <property type="term" value="C:endoplasmic reticulum"/>
    <property type="evidence" value="ECO:0007669"/>
    <property type="project" value="TreeGrafter"/>
</dbReference>
<protein>
    <recommendedName>
        <fullName evidence="4">Ketoreductase domain-containing protein</fullName>
    </recommendedName>
</protein>
<evidence type="ECO:0000256" key="3">
    <source>
        <dbReference type="RuleBase" id="RU000363"/>
    </source>
</evidence>
<dbReference type="PANTHER" id="PTHR44169:SF6">
    <property type="entry name" value="NADPH-DEPENDENT 1-ACYLDIHYDROXYACETONE PHOSPHATE REDUCTASE"/>
    <property type="match status" value="1"/>
</dbReference>
<evidence type="ECO:0000256" key="1">
    <source>
        <dbReference type="ARBA" id="ARBA00006484"/>
    </source>
</evidence>
<comment type="similarity">
    <text evidence="1 3">Belongs to the short-chain dehydrogenases/reductases (SDR) family.</text>
</comment>
<dbReference type="Pfam" id="PF00106">
    <property type="entry name" value="adh_short"/>
    <property type="match status" value="1"/>
</dbReference>
<keyword evidence="6" id="KW-1185">Reference proteome</keyword>
<evidence type="ECO:0000313" key="6">
    <source>
        <dbReference type="Proteomes" id="UP000612055"/>
    </source>
</evidence>
<dbReference type="InterPro" id="IPR057326">
    <property type="entry name" value="KR_dom"/>
</dbReference>
<dbReference type="PRINTS" id="PR00081">
    <property type="entry name" value="GDHRDH"/>
</dbReference>
<organism evidence="5 6">
    <name type="scientific">Edaphochlamys debaryana</name>
    <dbReference type="NCBI Taxonomy" id="47281"/>
    <lineage>
        <taxon>Eukaryota</taxon>
        <taxon>Viridiplantae</taxon>
        <taxon>Chlorophyta</taxon>
        <taxon>core chlorophytes</taxon>
        <taxon>Chlorophyceae</taxon>
        <taxon>CS clade</taxon>
        <taxon>Chlamydomonadales</taxon>
        <taxon>Chlamydomonadales incertae sedis</taxon>
        <taxon>Edaphochlamys</taxon>
    </lineage>
</organism>
<sequence length="290" mass="30925">MPGEVVLITGCSTGIGAALCEAFHAAGCTVYASARRLESLQPLAAAGIRTVQLDVTKPDSIKAAVEAVVKEAGHIDILVNNAGLGLVAPLSEVDMTKAKEVFETNLWGTLAMVQAVAPRMAARRSGTVVNVGSVVGYFGTPWGAIYSSSKAAVHSLTDALRLELRPFGIKVMLLAPGAVQSAIGDNNLKRFDDRFTMYAPFADAIRERATISQGNNSMPTPVFARAVVAQVLRKPSPPAHFVLGGFAWLTQLARWFPLWLRDHMLAKRFKLNVALPPPEEIPAVAGKKAD</sequence>
<keyword evidence="2" id="KW-0560">Oxidoreductase</keyword>
<dbReference type="GO" id="GO:0016491">
    <property type="term" value="F:oxidoreductase activity"/>
    <property type="evidence" value="ECO:0007669"/>
    <property type="project" value="UniProtKB-KW"/>
</dbReference>
<evidence type="ECO:0000256" key="2">
    <source>
        <dbReference type="ARBA" id="ARBA00023002"/>
    </source>
</evidence>
<evidence type="ECO:0000259" key="4">
    <source>
        <dbReference type="SMART" id="SM00822"/>
    </source>
</evidence>
<dbReference type="PANTHER" id="PTHR44169">
    <property type="entry name" value="NADPH-DEPENDENT 1-ACYLDIHYDROXYACETONE PHOSPHATE REDUCTASE"/>
    <property type="match status" value="1"/>
</dbReference>
<dbReference type="FunFam" id="3.40.50.720:FF:000261">
    <property type="entry name" value="NADPH-dependent 1-acyldihydroxyacetone phosphate reductase"/>
    <property type="match status" value="1"/>
</dbReference>
<proteinExistence type="inferred from homology"/>
<evidence type="ECO:0000313" key="5">
    <source>
        <dbReference type="EMBL" id="KAG2484491.1"/>
    </source>
</evidence>
<reference evidence="5" key="1">
    <citation type="journal article" date="2020" name="bioRxiv">
        <title>Comparative genomics of Chlamydomonas.</title>
        <authorList>
            <person name="Craig R.J."/>
            <person name="Hasan A.R."/>
            <person name="Ness R.W."/>
            <person name="Keightley P.D."/>
        </authorList>
    </citation>
    <scope>NUCLEOTIDE SEQUENCE</scope>
    <source>
        <strain evidence="5">CCAP 11/70</strain>
    </source>
</reference>
<gene>
    <name evidence="5" type="ORF">HYH03_016721</name>
</gene>
<dbReference type="SMART" id="SM00822">
    <property type="entry name" value="PKS_KR"/>
    <property type="match status" value="1"/>
</dbReference>
<dbReference type="Gene3D" id="3.40.50.720">
    <property type="entry name" value="NAD(P)-binding Rossmann-like Domain"/>
    <property type="match status" value="1"/>
</dbReference>
<dbReference type="CDD" id="cd05374">
    <property type="entry name" value="17beta-HSD-like_SDR_c"/>
    <property type="match status" value="1"/>
</dbReference>
<dbReference type="OrthoDB" id="2102561at2759"/>
<dbReference type="InterPro" id="IPR036291">
    <property type="entry name" value="NAD(P)-bd_dom_sf"/>
</dbReference>
<dbReference type="PRINTS" id="PR00080">
    <property type="entry name" value="SDRFAMILY"/>
</dbReference>
<feature type="domain" description="Ketoreductase" evidence="4">
    <location>
        <begin position="4"/>
        <end position="177"/>
    </location>
</feature>
<dbReference type="PROSITE" id="PS00061">
    <property type="entry name" value="ADH_SHORT"/>
    <property type="match status" value="1"/>
</dbReference>
<dbReference type="SUPFAM" id="SSF51735">
    <property type="entry name" value="NAD(P)-binding Rossmann-fold domains"/>
    <property type="match status" value="1"/>
</dbReference>
<dbReference type="Proteomes" id="UP000612055">
    <property type="component" value="Unassembled WGS sequence"/>
</dbReference>